<reference evidence="4 5" key="1">
    <citation type="submission" date="2020-12" db="EMBL/GenBank/DDBJ databases">
        <title>Metabolic potential, ecology and presence of endohyphal bacteria is reflected in genomic diversity of Mucoromycotina.</title>
        <authorList>
            <person name="Muszewska A."/>
            <person name="Okrasinska A."/>
            <person name="Steczkiewicz K."/>
            <person name="Drgas O."/>
            <person name="Orlowska M."/>
            <person name="Perlinska-Lenart U."/>
            <person name="Aleksandrzak-Piekarczyk T."/>
            <person name="Szatraj K."/>
            <person name="Zielenkiewicz U."/>
            <person name="Pilsyk S."/>
            <person name="Malc E."/>
            <person name="Mieczkowski P."/>
            <person name="Kruszewska J.S."/>
            <person name="Biernat P."/>
            <person name="Pawlowska J."/>
        </authorList>
    </citation>
    <scope>NUCLEOTIDE SEQUENCE [LARGE SCALE GENOMIC DNA]</scope>
    <source>
        <strain evidence="4 5">CBS 142.35</strain>
    </source>
</reference>
<keyword evidence="5" id="KW-1185">Reference proteome</keyword>
<name>A0A8H7SGS1_9FUNG</name>
<dbReference type="InterPro" id="IPR050983">
    <property type="entry name" value="GST_Omega/HSP26"/>
</dbReference>
<proteinExistence type="predicted"/>
<evidence type="ECO:0000313" key="4">
    <source>
        <dbReference type="EMBL" id="KAG2228153.1"/>
    </source>
</evidence>
<dbReference type="OrthoDB" id="202840at2759"/>
<dbReference type="PROSITE" id="PS50404">
    <property type="entry name" value="GST_NTER"/>
    <property type="match status" value="1"/>
</dbReference>
<dbReference type="GO" id="GO:0004364">
    <property type="term" value="F:glutathione transferase activity"/>
    <property type="evidence" value="ECO:0007669"/>
    <property type="project" value="InterPro"/>
</dbReference>
<dbReference type="CDD" id="cd00299">
    <property type="entry name" value="GST_C_family"/>
    <property type="match status" value="1"/>
</dbReference>
<dbReference type="PRINTS" id="PR01625">
    <property type="entry name" value="GSTRNSFRASEO"/>
</dbReference>
<dbReference type="InterPro" id="IPR004045">
    <property type="entry name" value="Glutathione_S-Trfase_N"/>
</dbReference>
<dbReference type="Gene3D" id="3.40.30.10">
    <property type="entry name" value="Glutaredoxin"/>
    <property type="match status" value="1"/>
</dbReference>
<dbReference type="InterPro" id="IPR005442">
    <property type="entry name" value="GST_omega"/>
</dbReference>
<dbReference type="PROSITE" id="PS50405">
    <property type="entry name" value="GST_CTER"/>
    <property type="match status" value="1"/>
</dbReference>
<dbReference type="SUPFAM" id="SSF47616">
    <property type="entry name" value="GST C-terminal domain-like"/>
    <property type="match status" value="1"/>
</dbReference>
<dbReference type="SFLD" id="SFLDG00358">
    <property type="entry name" value="Main_(cytGST)"/>
    <property type="match status" value="1"/>
</dbReference>
<dbReference type="InterPro" id="IPR036282">
    <property type="entry name" value="Glutathione-S-Trfase_C_sf"/>
</dbReference>
<organism evidence="4 5">
    <name type="scientific">Circinella minor</name>
    <dbReference type="NCBI Taxonomy" id="1195481"/>
    <lineage>
        <taxon>Eukaryota</taxon>
        <taxon>Fungi</taxon>
        <taxon>Fungi incertae sedis</taxon>
        <taxon>Mucoromycota</taxon>
        <taxon>Mucoromycotina</taxon>
        <taxon>Mucoromycetes</taxon>
        <taxon>Mucorales</taxon>
        <taxon>Lichtheimiaceae</taxon>
        <taxon>Circinella</taxon>
    </lineage>
</organism>
<dbReference type="EMBL" id="JAEPRB010000002">
    <property type="protein sequence ID" value="KAG2228153.1"/>
    <property type="molecule type" value="Genomic_DNA"/>
</dbReference>
<dbReference type="InterPro" id="IPR040079">
    <property type="entry name" value="Glutathione_S-Trfase"/>
</dbReference>
<dbReference type="CDD" id="cd00570">
    <property type="entry name" value="GST_N_family"/>
    <property type="match status" value="1"/>
</dbReference>
<dbReference type="Proteomes" id="UP000646827">
    <property type="component" value="Unassembled WGS sequence"/>
</dbReference>
<evidence type="ECO:0000259" key="2">
    <source>
        <dbReference type="PROSITE" id="PS50404"/>
    </source>
</evidence>
<evidence type="ECO:0000259" key="3">
    <source>
        <dbReference type="PROSITE" id="PS50405"/>
    </source>
</evidence>
<keyword evidence="1" id="KW-0560">Oxidoreductase</keyword>
<gene>
    <name evidence="4" type="ORF">INT45_009199</name>
</gene>
<evidence type="ECO:0008006" key="6">
    <source>
        <dbReference type="Google" id="ProtNLM"/>
    </source>
</evidence>
<dbReference type="PANTHER" id="PTHR43968">
    <property type="match status" value="1"/>
</dbReference>
<sequence>VAKKTIFYTSITCPFSQRVAIALKEAEIDHETVFIDLSNKPEWYKDVNVDKKVPSLTTYGINFAEPSVLIELISELKPQKRLLPTDPIKRAQVRFVIQYYWSKVALSWYRHFQNIKNADPRTYIYSLYSAYTRINELLLEQAPTGPYFLGQQYSLADIAIAPFASQLETTHKAFLSRIVQHQINVIKFYYPRLQEFLNGITDRPSFKETYPGDDLIIKSFQSA</sequence>
<evidence type="ECO:0000256" key="1">
    <source>
        <dbReference type="ARBA" id="ARBA00023002"/>
    </source>
</evidence>
<dbReference type="PANTHER" id="PTHR43968:SF6">
    <property type="entry name" value="GLUTATHIONE S-TRANSFERASE OMEGA"/>
    <property type="match status" value="1"/>
</dbReference>
<feature type="domain" description="GST C-terminal" evidence="3">
    <location>
        <begin position="86"/>
        <end position="223"/>
    </location>
</feature>
<dbReference type="Pfam" id="PF13409">
    <property type="entry name" value="GST_N_2"/>
    <property type="match status" value="1"/>
</dbReference>
<dbReference type="InterPro" id="IPR036249">
    <property type="entry name" value="Thioredoxin-like_sf"/>
</dbReference>
<feature type="domain" description="GST N-terminal" evidence="2">
    <location>
        <begin position="3"/>
        <end position="81"/>
    </location>
</feature>
<accession>A0A8H7SGS1</accession>
<dbReference type="Pfam" id="PF13410">
    <property type="entry name" value="GST_C_2"/>
    <property type="match status" value="1"/>
</dbReference>
<dbReference type="InterPro" id="IPR010987">
    <property type="entry name" value="Glutathione-S-Trfase_C-like"/>
</dbReference>
<dbReference type="AlphaFoldDB" id="A0A8H7SGS1"/>
<comment type="caution">
    <text evidence="4">The sequence shown here is derived from an EMBL/GenBank/DDBJ whole genome shotgun (WGS) entry which is preliminary data.</text>
</comment>
<dbReference type="SUPFAM" id="SSF52833">
    <property type="entry name" value="Thioredoxin-like"/>
    <property type="match status" value="1"/>
</dbReference>
<feature type="non-terminal residue" evidence="4">
    <location>
        <position position="1"/>
    </location>
</feature>
<dbReference type="GO" id="GO:0005737">
    <property type="term" value="C:cytoplasm"/>
    <property type="evidence" value="ECO:0007669"/>
    <property type="project" value="InterPro"/>
</dbReference>
<protein>
    <recommendedName>
        <fullName evidence="6">Glutathione S-transferase</fullName>
    </recommendedName>
</protein>
<dbReference type="GO" id="GO:0045174">
    <property type="term" value="F:glutathione dehydrogenase (ascorbate) activity"/>
    <property type="evidence" value="ECO:0007669"/>
    <property type="project" value="UniProtKB-ARBA"/>
</dbReference>
<dbReference type="Gene3D" id="1.20.1050.10">
    <property type="match status" value="1"/>
</dbReference>
<dbReference type="SFLD" id="SFLDS00019">
    <property type="entry name" value="Glutathione_Transferase_(cytos"/>
    <property type="match status" value="1"/>
</dbReference>
<evidence type="ECO:0000313" key="5">
    <source>
        <dbReference type="Proteomes" id="UP000646827"/>
    </source>
</evidence>